<feature type="region of interest" description="Disordered" evidence="1">
    <location>
        <begin position="67"/>
        <end position="89"/>
    </location>
</feature>
<gene>
    <name evidence="2" type="ORF">RRG08_029175</name>
</gene>
<evidence type="ECO:0000313" key="3">
    <source>
        <dbReference type="Proteomes" id="UP001283361"/>
    </source>
</evidence>
<name>A0AAE1AK80_9GAST</name>
<evidence type="ECO:0000313" key="2">
    <source>
        <dbReference type="EMBL" id="KAK3788721.1"/>
    </source>
</evidence>
<protein>
    <submittedName>
        <fullName evidence="2">Uncharacterized protein</fullName>
    </submittedName>
</protein>
<dbReference type="AlphaFoldDB" id="A0AAE1AK80"/>
<organism evidence="2 3">
    <name type="scientific">Elysia crispata</name>
    <name type="common">lettuce slug</name>
    <dbReference type="NCBI Taxonomy" id="231223"/>
    <lineage>
        <taxon>Eukaryota</taxon>
        <taxon>Metazoa</taxon>
        <taxon>Spiralia</taxon>
        <taxon>Lophotrochozoa</taxon>
        <taxon>Mollusca</taxon>
        <taxon>Gastropoda</taxon>
        <taxon>Heterobranchia</taxon>
        <taxon>Euthyneura</taxon>
        <taxon>Panpulmonata</taxon>
        <taxon>Sacoglossa</taxon>
        <taxon>Placobranchoidea</taxon>
        <taxon>Plakobranchidae</taxon>
        <taxon>Elysia</taxon>
    </lineage>
</organism>
<dbReference type="EMBL" id="JAWDGP010001738">
    <property type="protein sequence ID" value="KAK3788721.1"/>
    <property type="molecule type" value="Genomic_DNA"/>
</dbReference>
<sequence>MWSALIDGISLPLRGVAYVTHGSKLLYSGPFVLLSSRLRSFPSGGARTILSKVQMVVETPKMTTCDPNKASVSVSVSADPLPDFSSHLK</sequence>
<evidence type="ECO:0000256" key="1">
    <source>
        <dbReference type="SAM" id="MobiDB-lite"/>
    </source>
</evidence>
<reference evidence="2" key="1">
    <citation type="journal article" date="2023" name="G3 (Bethesda)">
        <title>A reference genome for the long-term kleptoplast-retaining sea slug Elysia crispata morphotype clarki.</title>
        <authorList>
            <person name="Eastman K.E."/>
            <person name="Pendleton A.L."/>
            <person name="Shaikh M.A."/>
            <person name="Suttiyut T."/>
            <person name="Ogas R."/>
            <person name="Tomko P."/>
            <person name="Gavelis G."/>
            <person name="Widhalm J.R."/>
            <person name="Wisecaver J.H."/>
        </authorList>
    </citation>
    <scope>NUCLEOTIDE SEQUENCE</scope>
    <source>
        <strain evidence="2">ECLA1</strain>
    </source>
</reference>
<dbReference type="Proteomes" id="UP001283361">
    <property type="component" value="Unassembled WGS sequence"/>
</dbReference>
<comment type="caution">
    <text evidence="2">The sequence shown here is derived from an EMBL/GenBank/DDBJ whole genome shotgun (WGS) entry which is preliminary data.</text>
</comment>
<feature type="compositionally biased region" description="Polar residues" evidence="1">
    <location>
        <begin position="67"/>
        <end position="76"/>
    </location>
</feature>
<accession>A0AAE1AK80</accession>
<proteinExistence type="predicted"/>
<keyword evidence="3" id="KW-1185">Reference proteome</keyword>